<dbReference type="CDD" id="cd00397">
    <property type="entry name" value="DNA_BRE_C"/>
    <property type="match status" value="1"/>
</dbReference>
<evidence type="ECO:0000256" key="1">
    <source>
        <dbReference type="ARBA" id="ARBA00008857"/>
    </source>
</evidence>
<dbReference type="SUPFAM" id="SSF56349">
    <property type="entry name" value="DNA breaking-rejoining enzymes"/>
    <property type="match status" value="1"/>
</dbReference>
<dbReference type="InterPro" id="IPR013762">
    <property type="entry name" value="Integrase-like_cat_sf"/>
</dbReference>
<feature type="domain" description="Tyr recombinase" evidence="4">
    <location>
        <begin position="186"/>
        <end position="380"/>
    </location>
</feature>
<comment type="similarity">
    <text evidence="1">Belongs to the 'phage' integrase family.</text>
</comment>
<name>A0A4Q7YPS0_9BACT</name>
<evidence type="ECO:0000256" key="3">
    <source>
        <dbReference type="ARBA" id="ARBA00023172"/>
    </source>
</evidence>
<dbReference type="GO" id="GO:0015074">
    <property type="term" value="P:DNA integration"/>
    <property type="evidence" value="ECO:0007669"/>
    <property type="project" value="InterPro"/>
</dbReference>
<dbReference type="EMBL" id="SHKW01000001">
    <property type="protein sequence ID" value="RZU38739.1"/>
    <property type="molecule type" value="Genomic_DNA"/>
</dbReference>
<dbReference type="PANTHER" id="PTHR30349">
    <property type="entry name" value="PHAGE INTEGRASE-RELATED"/>
    <property type="match status" value="1"/>
</dbReference>
<proteinExistence type="inferred from homology"/>
<accession>A0A4Q7YPS0</accession>
<gene>
    <name evidence="5" type="ORF">BDD14_0009</name>
</gene>
<dbReference type="GO" id="GO:0006310">
    <property type="term" value="P:DNA recombination"/>
    <property type="evidence" value="ECO:0007669"/>
    <property type="project" value="UniProtKB-KW"/>
</dbReference>
<protein>
    <submittedName>
        <fullName evidence="5">Integrase</fullName>
    </submittedName>
</protein>
<keyword evidence="6" id="KW-1185">Reference proteome</keyword>
<dbReference type="InterPro" id="IPR002104">
    <property type="entry name" value="Integrase_catalytic"/>
</dbReference>
<evidence type="ECO:0000313" key="5">
    <source>
        <dbReference type="EMBL" id="RZU38739.1"/>
    </source>
</evidence>
<dbReference type="InterPro" id="IPR010998">
    <property type="entry name" value="Integrase_recombinase_N"/>
</dbReference>
<keyword evidence="3" id="KW-0233">DNA recombination</keyword>
<dbReference type="AlphaFoldDB" id="A0A4Q7YPS0"/>
<dbReference type="RefSeq" id="WP_130417040.1">
    <property type="nucleotide sequence ID" value="NZ_SHKW01000001.1"/>
</dbReference>
<evidence type="ECO:0000256" key="2">
    <source>
        <dbReference type="ARBA" id="ARBA00023125"/>
    </source>
</evidence>
<dbReference type="Gene3D" id="1.10.443.10">
    <property type="entry name" value="Intergrase catalytic core"/>
    <property type="match status" value="1"/>
</dbReference>
<sequence>MAMKYQKGTVYLSGQKVKMWYGKYVVYQKNHDGKEVRSHRNVSICPKANTPKWKAQQMLQEIIVKESGGTGSVPTLPPDESVTFRWFVNQRFIPMREGTWSPAYKKSNTYELGHYLISHFGDLPLRKLDAFGIQIWLNQLAAKDYSEAVVSHCFTNIRAITRLAKKQKYLSEDPGEDVTKPQTKSVERPVMTREQILSLLGAINDVHDLCLLCVGIFCGPRASEVMGMQWKSWNGESLMPHGTAYEGKLYVGRFKTKQSKAPIPVPELVRPVIENWRRLCADSSPDALMFPTFGRGKRKGQAVPRWGKNFLTWSVRPIARKLGIPDHLVTFQVMRRTLGTDMQKHGTLKDTQGILRHASITTTGDVYVQTIEQSVLRAVNSRTAAVLEGWTASVENMGVAGRNLRGITAIRRSRERRTL</sequence>
<dbReference type="PROSITE" id="PS51898">
    <property type="entry name" value="TYR_RECOMBINASE"/>
    <property type="match status" value="1"/>
</dbReference>
<dbReference type="Gene3D" id="1.10.150.130">
    <property type="match status" value="1"/>
</dbReference>
<reference evidence="5 6" key="1">
    <citation type="submission" date="2019-02" db="EMBL/GenBank/DDBJ databases">
        <title>Genomic Encyclopedia of Archaeal and Bacterial Type Strains, Phase II (KMG-II): from individual species to whole genera.</title>
        <authorList>
            <person name="Goeker M."/>
        </authorList>
    </citation>
    <scope>NUCLEOTIDE SEQUENCE [LARGE SCALE GENOMIC DNA]</scope>
    <source>
        <strain evidence="5 6">DSM 18101</strain>
    </source>
</reference>
<dbReference type="OrthoDB" id="9803188at2"/>
<evidence type="ECO:0000313" key="6">
    <source>
        <dbReference type="Proteomes" id="UP000292958"/>
    </source>
</evidence>
<dbReference type="GO" id="GO:0003677">
    <property type="term" value="F:DNA binding"/>
    <property type="evidence" value="ECO:0007669"/>
    <property type="project" value="UniProtKB-KW"/>
</dbReference>
<dbReference type="Proteomes" id="UP000292958">
    <property type="component" value="Unassembled WGS sequence"/>
</dbReference>
<dbReference type="PANTHER" id="PTHR30349:SF41">
    <property type="entry name" value="INTEGRASE_RECOMBINASE PROTEIN MJ0367-RELATED"/>
    <property type="match status" value="1"/>
</dbReference>
<dbReference type="InterPro" id="IPR011010">
    <property type="entry name" value="DNA_brk_join_enz"/>
</dbReference>
<dbReference type="InterPro" id="IPR050090">
    <property type="entry name" value="Tyrosine_recombinase_XerCD"/>
</dbReference>
<organism evidence="5 6">
    <name type="scientific">Edaphobacter modestus</name>
    <dbReference type="NCBI Taxonomy" id="388466"/>
    <lineage>
        <taxon>Bacteria</taxon>
        <taxon>Pseudomonadati</taxon>
        <taxon>Acidobacteriota</taxon>
        <taxon>Terriglobia</taxon>
        <taxon>Terriglobales</taxon>
        <taxon>Acidobacteriaceae</taxon>
        <taxon>Edaphobacter</taxon>
    </lineage>
</organism>
<evidence type="ECO:0000259" key="4">
    <source>
        <dbReference type="PROSITE" id="PS51898"/>
    </source>
</evidence>
<dbReference type="Pfam" id="PF00589">
    <property type="entry name" value="Phage_integrase"/>
    <property type="match status" value="1"/>
</dbReference>
<keyword evidence="2" id="KW-0238">DNA-binding</keyword>
<comment type="caution">
    <text evidence="5">The sequence shown here is derived from an EMBL/GenBank/DDBJ whole genome shotgun (WGS) entry which is preliminary data.</text>
</comment>